<sequence length="85" mass="9432">MRLEPRCGVWLCPIVAFSRCTSLYLSHGHRVEISSQQLGPVAFLECVSPVLLALDTLHISLLVMLNYVIPAIVPFGRVLTLLSEK</sequence>
<proteinExistence type="predicted"/>
<gene>
    <name evidence="2" type="ORF">DACRYDRAFT_23439</name>
</gene>
<dbReference type="GeneID" id="63688302"/>
<keyword evidence="1" id="KW-1133">Transmembrane helix</keyword>
<keyword evidence="1" id="KW-0472">Membrane</keyword>
<feature type="transmembrane region" description="Helical" evidence="1">
    <location>
        <begin position="57"/>
        <end position="79"/>
    </location>
</feature>
<organism evidence="2 3">
    <name type="scientific">Dacryopinax primogenitus (strain DJM 731)</name>
    <name type="common">Brown rot fungus</name>
    <dbReference type="NCBI Taxonomy" id="1858805"/>
    <lineage>
        <taxon>Eukaryota</taxon>
        <taxon>Fungi</taxon>
        <taxon>Dikarya</taxon>
        <taxon>Basidiomycota</taxon>
        <taxon>Agaricomycotina</taxon>
        <taxon>Dacrymycetes</taxon>
        <taxon>Dacrymycetales</taxon>
        <taxon>Dacrymycetaceae</taxon>
        <taxon>Dacryopinax</taxon>
    </lineage>
</organism>
<evidence type="ECO:0000313" key="3">
    <source>
        <dbReference type="Proteomes" id="UP000030653"/>
    </source>
</evidence>
<protein>
    <submittedName>
        <fullName evidence="2">Uncharacterized protein</fullName>
    </submittedName>
</protein>
<keyword evidence="1" id="KW-0812">Transmembrane</keyword>
<dbReference type="HOGENOM" id="CLU_2512591_0_0_1"/>
<dbReference type="AlphaFoldDB" id="M5FRQ0"/>
<dbReference type="EMBL" id="JH795868">
    <property type="protein sequence ID" value="EJT99880.1"/>
    <property type="molecule type" value="Genomic_DNA"/>
</dbReference>
<reference evidence="2 3" key="1">
    <citation type="journal article" date="2012" name="Science">
        <title>The Paleozoic origin of enzymatic lignin decomposition reconstructed from 31 fungal genomes.</title>
        <authorList>
            <person name="Floudas D."/>
            <person name="Binder M."/>
            <person name="Riley R."/>
            <person name="Barry K."/>
            <person name="Blanchette R.A."/>
            <person name="Henrissat B."/>
            <person name="Martinez A.T."/>
            <person name="Otillar R."/>
            <person name="Spatafora J.W."/>
            <person name="Yadav J.S."/>
            <person name="Aerts A."/>
            <person name="Benoit I."/>
            <person name="Boyd A."/>
            <person name="Carlson A."/>
            <person name="Copeland A."/>
            <person name="Coutinho P.M."/>
            <person name="de Vries R.P."/>
            <person name="Ferreira P."/>
            <person name="Findley K."/>
            <person name="Foster B."/>
            <person name="Gaskell J."/>
            <person name="Glotzer D."/>
            <person name="Gorecki P."/>
            <person name="Heitman J."/>
            <person name="Hesse C."/>
            <person name="Hori C."/>
            <person name="Igarashi K."/>
            <person name="Jurgens J.A."/>
            <person name="Kallen N."/>
            <person name="Kersten P."/>
            <person name="Kohler A."/>
            <person name="Kuees U."/>
            <person name="Kumar T.K.A."/>
            <person name="Kuo A."/>
            <person name="LaButti K."/>
            <person name="Larrondo L.F."/>
            <person name="Lindquist E."/>
            <person name="Ling A."/>
            <person name="Lombard V."/>
            <person name="Lucas S."/>
            <person name="Lundell T."/>
            <person name="Martin R."/>
            <person name="McLaughlin D.J."/>
            <person name="Morgenstern I."/>
            <person name="Morin E."/>
            <person name="Murat C."/>
            <person name="Nagy L.G."/>
            <person name="Nolan M."/>
            <person name="Ohm R.A."/>
            <person name="Patyshakuliyeva A."/>
            <person name="Rokas A."/>
            <person name="Ruiz-Duenas F.J."/>
            <person name="Sabat G."/>
            <person name="Salamov A."/>
            <person name="Samejima M."/>
            <person name="Schmutz J."/>
            <person name="Slot J.C."/>
            <person name="St John F."/>
            <person name="Stenlid J."/>
            <person name="Sun H."/>
            <person name="Sun S."/>
            <person name="Syed K."/>
            <person name="Tsang A."/>
            <person name="Wiebenga A."/>
            <person name="Young D."/>
            <person name="Pisabarro A."/>
            <person name="Eastwood D.C."/>
            <person name="Martin F."/>
            <person name="Cullen D."/>
            <person name="Grigoriev I.V."/>
            <person name="Hibbett D.S."/>
        </authorList>
    </citation>
    <scope>NUCLEOTIDE SEQUENCE [LARGE SCALE GENOMIC DNA]</scope>
    <source>
        <strain evidence="2 3">DJM-731 SS1</strain>
    </source>
</reference>
<evidence type="ECO:0000256" key="1">
    <source>
        <dbReference type="SAM" id="Phobius"/>
    </source>
</evidence>
<keyword evidence="3" id="KW-1185">Reference proteome</keyword>
<accession>M5FRQ0</accession>
<name>M5FRQ0_DACPD</name>
<evidence type="ECO:0000313" key="2">
    <source>
        <dbReference type="EMBL" id="EJT99880.1"/>
    </source>
</evidence>
<dbReference type="RefSeq" id="XP_040626778.1">
    <property type="nucleotide sequence ID" value="XM_040773240.1"/>
</dbReference>
<dbReference type="Proteomes" id="UP000030653">
    <property type="component" value="Unassembled WGS sequence"/>
</dbReference>